<dbReference type="EMBL" id="JACSPQ010000017">
    <property type="protein sequence ID" value="MBD8002877.1"/>
    <property type="molecule type" value="Genomic_DNA"/>
</dbReference>
<dbReference type="RefSeq" id="WP_191710576.1">
    <property type="nucleotide sequence ID" value="NZ_JACSPQ010000017.1"/>
</dbReference>
<dbReference type="Gene3D" id="2.120.10.30">
    <property type="entry name" value="TolB, C-terminal domain"/>
    <property type="match status" value="1"/>
</dbReference>
<dbReference type="Proteomes" id="UP000616346">
    <property type="component" value="Unassembled WGS sequence"/>
</dbReference>
<keyword evidence="2" id="KW-1185">Reference proteome</keyword>
<evidence type="ECO:0000313" key="2">
    <source>
        <dbReference type="Proteomes" id="UP000616346"/>
    </source>
</evidence>
<comment type="caution">
    <text evidence="1">The sequence shown here is derived from an EMBL/GenBank/DDBJ whole genome shotgun (WGS) entry which is preliminary data.</text>
</comment>
<sequence>MLFSSRNTIHAFLIAILILATSCINKKQVSQNYICTSGIPIIDTLLISSESGNSELMDYDASTTDFIILKEDDNTMFADINQIIDAFDKYFIVDSYGSRRVVSFDHSGHPFASYGKHGNGPGEYIYPWDVDVNAQYVYILDISQRKLLRYNHKGDYIDSQNVPFDSKGFALLKNNKILFKLEPSKEMNYQLCVTDSALNPLSYMLHYPDGYIGGWVTDAVFQKNDKGISYYCSPADTIYRLDYDGNLIGKRLLNFKNGTIHTSAKINFIDAEQQGKLTSGMHLLNNPVELSNGTCFMEVTDYTNKGTYVIMLNPANGTHSAKKFADKMSIYDVIVPCVSSGNQIISYLDRIIADKCYNFDMMPDSLIKALNEGNRLLVIHNIH</sequence>
<gene>
    <name evidence="1" type="ORF">H9626_11750</name>
</gene>
<evidence type="ECO:0000313" key="1">
    <source>
        <dbReference type="EMBL" id="MBD8002877.1"/>
    </source>
</evidence>
<dbReference type="PROSITE" id="PS51257">
    <property type="entry name" value="PROKAR_LIPOPROTEIN"/>
    <property type="match status" value="1"/>
</dbReference>
<dbReference type="InterPro" id="IPR011042">
    <property type="entry name" value="6-blade_b-propeller_TolB-like"/>
</dbReference>
<organism evidence="1 2">
    <name type="scientific">Phocaeicola faecium</name>
    <dbReference type="NCBI Taxonomy" id="2762213"/>
    <lineage>
        <taxon>Bacteria</taxon>
        <taxon>Pseudomonadati</taxon>
        <taxon>Bacteroidota</taxon>
        <taxon>Bacteroidia</taxon>
        <taxon>Bacteroidales</taxon>
        <taxon>Bacteroidaceae</taxon>
        <taxon>Phocaeicola</taxon>
    </lineage>
</organism>
<name>A0ABR8VDM4_9BACT</name>
<protein>
    <submittedName>
        <fullName evidence="1">6-bladed beta-propeller</fullName>
    </submittedName>
</protein>
<dbReference type="Pfam" id="PF17170">
    <property type="entry name" value="DUF5128"/>
    <property type="match status" value="1"/>
</dbReference>
<reference evidence="1 2" key="1">
    <citation type="submission" date="2020-08" db="EMBL/GenBank/DDBJ databases">
        <title>A Genomic Blueprint of the Chicken Gut Microbiome.</title>
        <authorList>
            <person name="Gilroy R."/>
            <person name="Ravi A."/>
            <person name="Getino M."/>
            <person name="Pursley I."/>
            <person name="Horton D.L."/>
            <person name="Alikhan N.-F."/>
            <person name="Baker D."/>
            <person name="Gharbi K."/>
            <person name="Hall N."/>
            <person name="Watson M."/>
            <person name="Adriaenssens E.M."/>
            <person name="Foster-Nyarko E."/>
            <person name="Jarju S."/>
            <person name="Secka A."/>
            <person name="Antonio M."/>
            <person name="Oren A."/>
            <person name="Chaudhuri R."/>
            <person name="La Ragione R.M."/>
            <person name="Hildebrand F."/>
            <person name="Pallen M.J."/>
        </authorList>
    </citation>
    <scope>NUCLEOTIDE SEQUENCE [LARGE SCALE GENOMIC DNA]</scope>
    <source>
        <strain evidence="1 2">Sa1YUN3</strain>
    </source>
</reference>
<accession>A0ABR8VDM4</accession>
<proteinExistence type="predicted"/>
<dbReference type="SUPFAM" id="SSF63825">
    <property type="entry name" value="YWTD domain"/>
    <property type="match status" value="1"/>
</dbReference>